<accession>M2XG63</accession>
<reference evidence="2" key="1">
    <citation type="journal article" date="2012" name="PLoS Genet.">
        <title>The genomes of the fungal plant pathogens Cladosporium fulvum and Dothistroma septosporum reveal adaptation to different hosts and lifestyles but also signatures of common ancestry.</title>
        <authorList>
            <person name="de Wit P.J.G.M."/>
            <person name="van der Burgt A."/>
            <person name="Oekmen B."/>
            <person name="Stergiopoulos I."/>
            <person name="Abd-Elsalam K.A."/>
            <person name="Aerts A.L."/>
            <person name="Bahkali A.H."/>
            <person name="Beenen H.G."/>
            <person name="Chettri P."/>
            <person name="Cox M.P."/>
            <person name="Datema E."/>
            <person name="de Vries R.P."/>
            <person name="Dhillon B."/>
            <person name="Ganley A.R."/>
            <person name="Griffiths S.A."/>
            <person name="Guo Y."/>
            <person name="Hamelin R.C."/>
            <person name="Henrissat B."/>
            <person name="Kabir M.S."/>
            <person name="Jashni M.K."/>
            <person name="Kema G."/>
            <person name="Klaubauf S."/>
            <person name="Lapidus A."/>
            <person name="Levasseur A."/>
            <person name="Lindquist E."/>
            <person name="Mehrabi R."/>
            <person name="Ohm R.A."/>
            <person name="Owen T.J."/>
            <person name="Salamov A."/>
            <person name="Schwelm A."/>
            <person name="Schijlen E."/>
            <person name="Sun H."/>
            <person name="van den Burg H.A."/>
            <person name="van Ham R.C.H.J."/>
            <person name="Zhang S."/>
            <person name="Goodwin S.B."/>
            <person name="Grigoriev I.V."/>
            <person name="Collemare J."/>
            <person name="Bradshaw R.E."/>
        </authorList>
    </citation>
    <scope>NUCLEOTIDE SEQUENCE [LARGE SCALE GENOMIC DNA]</scope>
    <source>
        <strain evidence="2">NZE10 / CBS 128990</strain>
    </source>
</reference>
<keyword evidence="2" id="KW-1185">Reference proteome</keyword>
<dbReference type="EMBL" id="KB446548">
    <property type="protein sequence ID" value="EME38061.1"/>
    <property type="molecule type" value="Genomic_DNA"/>
</dbReference>
<proteinExistence type="predicted"/>
<organism evidence="1 2">
    <name type="scientific">Dothistroma septosporum (strain NZE10 / CBS 128990)</name>
    <name type="common">Red band needle blight fungus</name>
    <name type="synonym">Mycosphaerella pini</name>
    <dbReference type="NCBI Taxonomy" id="675120"/>
    <lineage>
        <taxon>Eukaryota</taxon>
        <taxon>Fungi</taxon>
        <taxon>Dikarya</taxon>
        <taxon>Ascomycota</taxon>
        <taxon>Pezizomycotina</taxon>
        <taxon>Dothideomycetes</taxon>
        <taxon>Dothideomycetidae</taxon>
        <taxon>Mycosphaerellales</taxon>
        <taxon>Mycosphaerellaceae</taxon>
        <taxon>Dothistroma</taxon>
    </lineage>
</organism>
<evidence type="ECO:0000313" key="2">
    <source>
        <dbReference type="Proteomes" id="UP000016933"/>
    </source>
</evidence>
<dbReference type="Proteomes" id="UP000016933">
    <property type="component" value="Unassembled WGS sequence"/>
</dbReference>
<dbReference type="HOGENOM" id="CLU_2263656_0_0_1"/>
<evidence type="ECO:0000313" key="1">
    <source>
        <dbReference type="EMBL" id="EME38061.1"/>
    </source>
</evidence>
<sequence>MKEAPLSYRSSEVVYLDIGYLGPSGLMRLLVSADSRDWVLVVPLNRLIQLSRLMVMMSARFPSIRQGLATQSKGRLPEKSRLYHASTRPDRCLTTTVALRTKS</sequence>
<name>M2XG63_DOTSN</name>
<protein>
    <submittedName>
        <fullName evidence="1">Uncharacterized protein</fullName>
    </submittedName>
</protein>
<reference evidence="1 2" key="2">
    <citation type="journal article" date="2012" name="PLoS Pathog.">
        <title>Diverse lifestyles and strategies of plant pathogenesis encoded in the genomes of eighteen Dothideomycetes fungi.</title>
        <authorList>
            <person name="Ohm R.A."/>
            <person name="Feau N."/>
            <person name="Henrissat B."/>
            <person name="Schoch C.L."/>
            <person name="Horwitz B.A."/>
            <person name="Barry K.W."/>
            <person name="Condon B.J."/>
            <person name="Copeland A.C."/>
            <person name="Dhillon B."/>
            <person name="Glaser F."/>
            <person name="Hesse C.N."/>
            <person name="Kosti I."/>
            <person name="LaButti K."/>
            <person name="Lindquist E.A."/>
            <person name="Lucas S."/>
            <person name="Salamov A.A."/>
            <person name="Bradshaw R.E."/>
            <person name="Ciuffetti L."/>
            <person name="Hamelin R.C."/>
            <person name="Kema G.H.J."/>
            <person name="Lawrence C."/>
            <person name="Scott J.A."/>
            <person name="Spatafora J.W."/>
            <person name="Turgeon B.G."/>
            <person name="de Wit P.J.G.M."/>
            <person name="Zhong S."/>
            <person name="Goodwin S.B."/>
            <person name="Grigoriev I.V."/>
        </authorList>
    </citation>
    <scope>NUCLEOTIDE SEQUENCE [LARGE SCALE GENOMIC DNA]</scope>
    <source>
        <strain evidence="2">NZE10 / CBS 128990</strain>
    </source>
</reference>
<gene>
    <name evidence="1" type="ORF">DOTSEDRAFT_75964</name>
</gene>
<dbReference type="AlphaFoldDB" id="M2XG63"/>